<protein>
    <submittedName>
        <fullName evidence="3">Putative ABC transporter substrate-binding lipoprotein YvrC</fullName>
    </submittedName>
</protein>
<dbReference type="AlphaFoldDB" id="A0A510IFT7"/>
<reference evidence="4" key="1">
    <citation type="submission" date="2019-07" db="EMBL/GenBank/DDBJ databases">
        <title>Complete Genome Sequences of Vibrion rotiferianus strain AM7.</title>
        <authorList>
            <person name="Miyazaki K."/>
            <person name="Wiseschart A."/>
            <person name="Pootanakit K."/>
            <person name="Ishimori K."/>
            <person name="Kitahara K."/>
        </authorList>
    </citation>
    <scope>NUCLEOTIDE SEQUENCE [LARGE SCALE GENOMIC DNA]</scope>
    <source>
        <strain evidence="4">AM7</strain>
    </source>
</reference>
<feature type="chain" id="PRO_5022171912" evidence="1">
    <location>
        <begin position="20"/>
        <end position="270"/>
    </location>
</feature>
<name>A0A510IFT7_9VIBR</name>
<sequence>MKKLIISALILATSFNASADHKIVSVGSNITEILFALDLDDQVVAADKTSTVPPEAEKIATLGHPSNVSMEGVFSYHPTSYISDDRFPNPTLISKLEAANIDVLVLKQALTLDDLFEQIKVISVHYGKAAEGKALIHELTEKEAKLKRIPEKEQVKAAFLYGRGSLLMMGANTTVDHLFSLAQIKNSFDFEGTKPVNPESVIIANPDALVTVDKALRQEEDKSRFFELPGMSATNAGKNKSITTIPIKQVNIGLKTIDTALELNKHFYDK</sequence>
<feature type="signal peptide" evidence="1">
    <location>
        <begin position="1"/>
        <end position="19"/>
    </location>
</feature>
<organism evidence="3 4">
    <name type="scientific">Vibrio rotiferianus</name>
    <dbReference type="NCBI Taxonomy" id="190895"/>
    <lineage>
        <taxon>Bacteria</taxon>
        <taxon>Pseudomonadati</taxon>
        <taxon>Pseudomonadota</taxon>
        <taxon>Gammaproteobacteria</taxon>
        <taxon>Vibrionales</taxon>
        <taxon>Vibrionaceae</taxon>
        <taxon>Vibrio</taxon>
    </lineage>
</organism>
<dbReference type="SUPFAM" id="SSF53807">
    <property type="entry name" value="Helical backbone' metal receptor"/>
    <property type="match status" value="1"/>
</dbReference>
<dbReference type="InterPro" id="IPR002491">
    <property type="entry name" value="ABC_transptr_periplasmic_BD"/>
</dbReference>
<feature type="domain" description="Fe/B12 periplasmic-binding" evidence="2">
    <location>
        <begin position="22"/>
        <end position="270"/>
    </location>
</feature>
<dbReference type="Pfam" id="PF01497">
    <property type="entry name" value="Peripla_BP_2"/>
    <property type="match status" value="1"/>
</dbReference>
<proteinExistence type="predicted"/>
<dbReference type="PROSITE" id="PS50983">
    <property type="entry name" value="FE_B12_PBP"/>
    <property type="match status" value="1"/>
</dbReference>
<dbReference type="InterPro" id="IPR050902">
    <property type="entry name" value="ABC_Transporter_SBP"/>
</dbReference>
<evidence type="ECO:0000313" key="3">
    <source>
        <dbReference type="EMBL" id="BBL92038.1"/>
    </source>
</evidence>
<dbReference type="PANTHER" id="PTHR30535:SF4">
    <property type="entry name" value="HEMIN-BINDING PERIPLASMIC PROTEIN HMUT"/>
    <property type="match status" value="1"/>
</dbReference>
<accession>A0A510IFT7</accession>
<evidence type="ECO:0000259" key="2">
    <source>
        <dbReference type="PROSITE" id="PS50983"/>
    </source>
</evidence>
<evidence type="ECO:0000256" key="1">
    <source>
        <dbReference type="SAM" id="SignalP"/>
    </source>
</evidence>
<dbReference type="Proteomes" id="UP000315115">
    <property type="component" value="Chromosome 2"/>
</dbReference>
<dbReference type="Gene3D" id="3.40.50.1980">
    <property type="entry name" value="Nitrogenase molybdenum iron protein domain"/>
    <property type="match status" value="2"/>
</dbReference>
<evidence type="ECO:0000313" key="4">
    <source>
        <dbReference type="Proteomes" id="UP000315115"/>
    </source>
</evidence>
<gene>
    <name evidence="3" type="primary">yvrC</name>
    <name evidence="3" type="ORF">VroAM7_46910</name>
</gene>
<keyword evidence="3" id="KW-0449">Lipoprotein</keyword>
<keyword evidence="1" id="KW-0732">Signal</keyword>
<dbReference type="PANTHER" id="PTHR30535">
    <property type="entry name" value="VITAMIN B12-BINDING PROTEIN"/>
    <property type="match status" value="1"/>
</dbReference>
<dbReference type="RefSeq" id="WP_138955124.1">
    <property type="nucleotide sequence ID" value="NZ_AP019799.1"/>
</dbReference>
<dbReference type="EMBL" id="AP019799">
    <property type="protein sequence ID" value="BBL92038.1"/>
    <property type="molecule type" value="Genomic_DNA"/>
</dbReference>